<dbReference type="EMBL" id="JACHEB010000001">
    <property type="protein sequence ID" value="MBB5326910.1"/>
    <property type="molecule type" value="Genomic_DNA"/>
</dbReference>
<keyword evidence="2" id="KW-1185">Reference proteome</keyword>
<gene>
    <name evidence="1" type="ORF">HDF14_000504</name>
</gene>
<protein>
    <submittedName>
        <fullName evidence="1">Uncharacterized protein</fullName>
    </submittedName>
</protein>
<proteinExistence type="predicted"/>
<reference evidence="1 2" key="1">
    <citation type="submission" date="2020-08" db="EMBL/GenBank/DDBJ databases">
        <title>Genomic Encyclopedia of Type Strains, Phase IV (KMG-V): Genome sequencing to study the core and pangenomes of soil and plant-associated prokaryotes.</title>
        <authorList>
            <person name="Whitman W."/>
        </authorList>
    </citation>
    <scope>NUCLEOTIDE SEQUENCE [LARGE SCALE GENOMIC DNA]</scope>
    <source>
        <strain evidence="1 2">X5P2</strain>
    </source>
</reference>
<evidence type="ECO:0000313" key="1">
    <source>
        <dbReference type="EMBL" id="MBB5326910.1"/>
    </source>
</evidence>
<organism evidence="1 2">
    <name type="scientific">Tunturiibacter gelidiferens</name>
    <dbReference type="NCBI Taxonomy" id="3069689"/>
    <lineage>
        <taxon>Bacteria</taxon>
        <taxon>Pseudomonadati</taxon>
        <taxon>Acidobacteriota</taxon>
        <taxon>Terriglobia</taxon>
        <taxon>Terriglobales</taxon>
        <taxon>Acidobacteriaceae</taxon>
        <taxon>Tunturiibacter</taxon>
    </lineage>
</organism>
<dbReference type="Proteomes" id="UP000535182">
    <property type="component" value="Unassembled WGS sequence"/>
</dbReference>
<dbReference type="RefSeq" id="WP_183973164.1">
    <property type="nucleotide sequence ID" value="NZ_JACHEB010000001.1"/>
</dbReference>
<name>A0A9X0QAU2_9BACT</name>
<sequence length="94" mass="10673">MNAYQVRFKTHPDPTHPGGIIMQYERIGDITQEASPLRVAYPDKVKLQGAFLKAGLYLHAFGHEDPGRDVMPDPDQDYEVTNEMMRQLGFEIPA</sequence>
<evidence type="ECO:0000313" key="2">
    <source>
        <dbReference type="Proteomes" id="UP000535182"/>
    </source>
</evidence>
<accession>A0A9X0QAU2</accession>
<comment type="caution">
    <text evidence="1">The sequence shown here is derived from an EMBL/GenBank/DDBJ whole genome shotgun (WGS) entry which is preliminary data.</text>
</comment>
<dbReference type="AlphaFoldDB" id="A0A9X0QAU2"/>